<dbReference type="InterPro" id="IPR000868">
    <property type="entry name" value="Isochorismatase-like_dom"/>
</dbReference>
<dbReference type="PaxDb" id="546414-Deide_16480"/>
<protein>
    <recommendedName>
        <fullName evidence="6">nicotinamidase</fullName>
        <ecNumber evidence="6">3.5.1.19</ecNumber>
    </recommendedName>
    <alternativeName>
        <fullName evidence="7">Nicotinamide deamidase</fullName>
    </alternativeName>
</protein>
<gene>
    <name evidence="9" type="ordered locus">Deide_16480</name>
</gene>
<dbReference type="GO" id="GO:0019363">
    <property type="term" value="P:pyridine nucleotide biosynthetic process"/>
    <property type="evidence" value="ECO:0007669"/>
    <property type="project" value="UniProtKB-KW"/>
</dbReference>
<dbReference type="EMBL" id="CP001114">
    <property type="protein sequence ID" value="ACO46619.1"/>
    <property type="molecule type" value="Genomic_DNA"/>
</dbReference>
<dbReference type="GO" id="GO:0008936">
    <property type="term" value="F:nicotinamidase activity"/>
    <property type="evidence" value="ECO:0007669"/>
    <property type="project" value="UniProtKB-EC"/>
</dbReference>
<dbReference type="PANTHER" id="PTHR11080:SF2">
    <property type="entry name" value="LD05707P"/>
    <property type="match status" value="1"/>
</dbReference>
<dbReference type="AlphaFoldDB" id="C1CWQ2"/>
<keyword evidence="10" id="KW-1185">Reference proteome</keyword>
<evidence type="ECO:0000256" key="1">
    <source>
        <dbReference type="ARBA" id="ARBA00006336"/>
    </source>
</evidence>
<proteinExistence type="inferred from homology"/>
<evidence type="ECO:0000256" key="6">
    <source>
        <dbReference type="ARBA" id="ARBA00039017"/>
    </source>
</evidence>
<reference evidence="9 10" key="1">
    <citation type="journal article" date="2009" name="PLoS Genet.">
        <title>Alliance of proteomics and genomics to unravel the specificities of Sahara bacterium Deinococcus deserti.</title>
        <authorList>
            <person name="de Groot A."/>
            <person name="Dulermo R."/>
            <person name="Ortet P."/>
            <person name="Blanchard L."/>
            <person name="Guerin P."/>
            <person name="Fernandez B."/>
            <person name="Vacherie B."/>
            <person name="Dossat C."/>
            <person name="Jolivet E."/>
            <person name="Siguier P."/>
            <person name="Chandler M."/>
            <person name="Barakat M."/>
            <person name="Dedieu A."/>
            <person name="Barbe V."/>
            <person name="Heulin T."/>
            <person name="Sommer S."/>
            <person name="Achouak W."/>
            <person name="Armengaud J."/>
        </authorList>
    </citation>
    <scope>NUCLEOTIDE SEQUENCE [LARGE SCALE GENOMIC DNA]</scope>
    <source>
        <strain evidence="10">DSM 17065 / CIP 109153 / LMG 22923 / VCD115</strain>
    </source>
</reference>
<comment type="similarity">
    <text evidence="1">Belongs to the isochorismatase family.</text>
</comment>
<evidence type="ECO:0000256" key="5">
    <source>
        <dbReference type="ARBA" id="ARBA00037900"/>
    </source>
</evidence>
<dbReference type="Proteomes" id="UP000002208">
    <property type="component" value="Chromosome"/>
</dbReference>
<dbReference type="SUPFAM" id="SSF52499">
    <property type="entry name" value="Isochorismatase-like hydrolases"/>
    <property type="match status" value="1"/>
</dbReference>
<evidence type="ECO:0000256" key="4">
    <source>
        <dbReference type="ARBA" id="ARBA00022801"/>
    </source>
</evidence>
<evidence type="ECO:0000256" key="7">
    <source>
        <dbReference type="ARBA" id="ARBA00043224"/>
    </source>
</evidence>
<dbReference type="eggNOG" id="COG1335">
    <property type="taxonomic scope" value="Bacteria"/>
</dbReference>
<keyword evidence="2" id="KW-0662">Pyridine nucleotide biosynthesis</keyword>
<dbReference type="HOGENOM" id="CLU_1127617_0_0_0"/>
<dbReference type="GO" id="GO:0046872">
    <property type="term" value="F:metal ion binding"/>
    <property type="evidence" value="ECO:0007669"/>
    <property type="project" value="UniProtKB-KW"/>
</dbReference>
<dbReference type="OrthoDB" id="9791276at2"/>
<dbReference type="EC" id="3.5.1.19" evidence="6"/>
<feature type="domain" description="Isochorismatase-like" evidence="8">
    <location>
        <begin position="125"/>
        <end position="236"/>
    </location>
</feature>
<dbReference type="RefSeq" id="WP_012693742.1">
    <property type="nucleotide sequence ID" value="NC_012526.1"/>
</dbReference>
<name>C1CWQ2_DEIDV</name>
<dbReference type="STRING" id="546414.Deide_16480"/>
<dbReference type="KEGG" id="ddr:Deide_16480"/>
<evidence type="ECO:0000313" key="9">
    <source>
        <dbReference type="EMBL" id="ACO46619.1"/>
    </source>
</evidence>
<evidence type="ECO:0000256" key="2">
    <source>
        <dbReference type="ARBA" id="ARBA00022642"/>
    </source>
</evidence>
<comment type="pathway">
    <text evidence="5">Cofactor biosynthesis; nicotinate biosynthesis; nicotinate from nicotinamide: step 1/1.</text>
</comment>
<keyword evidence="4" id="KW-0378">Hydrolase</keyword>
<evidence type="ECO:0000256" key="3">
    <source>
        <dbReference type="ARBA" id="ARBA00022723"/>
    </source>
</evidence>
<accession>C1CWQ2</accession>
<dbReference type="InterPro" id="IPR036380">
    <property type="entry name" value="Isochorismatase-like_sf"/>
</dbReference>
<organism evidence="9 10">
    <name type="scientific">Deinococcus deserti (strain DSM 17065 / CIP 109153 / LMG 22923 / VCD115)</name>
    <dbReference type="NCBI Taxonomy" id="546414"/>
    <lineage>
        <taxon>Bacteria</taxon>
        <taxon>Thermotogati</taxon>
        <taxon>Deinococcota</taxon>
        <taxon>Deinococci</taxon>
        <taxon>Deinococcales</taxon>
        <taxon>Deinococcaceae</taxon>
        <taxon>Deinococcus</taxon>
    </lineage>
</organism>
<dbReference type="PANTHER" id="PTHR11080">
    <property type="entry name" value="PYRAZINAMIDASE/NICOTINAMIDASE"/>
    <property type="match status" value="1"/>
</dbReference>
<dbReference type="Pfam" id="PF00857">
    <property type="entry name" value="Isochorismatase"/>
    <property type="match status" value="1"/>
</dbReference>
<dbReference type="Gene3D" id="3.40.50.850">
    <property type="entry name" value="Isochorismatase-like"/>
    <property type="match status" value="1"/>
</dbReference>
<evidence type="ECO:0000313" key="10">
    <source>
        <dbReference type="Proteomes" id="UP000002208"/>
    </source>
</evidence>
<evidence type="ECO:0000259" key="8">
    <source>
        <dbReference type="Pfam" id="PF00857"/>
    </source>
</evidence>
<keyword evidence="3" id="KW-0479">Metal-binding</keyword>
<sequence length="246" mass="26774">MNLSLQRVGWIVDVQNDFMRPADQGGRLYVHNLFDGGQDPGAVQIVPALIRATEWMRAHCDALVYTGDWHHIGDAEIDPMAPDAARGTYPPHCMGLSSDAREREGAEIISEIRPENPLILQRDATGPDAREIARQAVAEQRPVFVQKSRFSVFEGNAAADAFVRALREQLGGAIEVYVVGVARDVCVKGAVEGLLAQERRIPVTVITDATWGLGLEQADESYARWLEAGAALISTEGLQVRSSSAS</sequence>
<dbReference type="InterPro" id="IPR052347">
    <property type="entry name" value="Isochorismatase_Nicotinamidase"/>
</dbReference>